<name>A0A9X4AT04_9BACT</name>
<organism evidence="3 4">
    <name type="scientific">Polyangium jinanense</name>
    <dbReference type="NCBI Taxonomy" id="2829994"/>
    <lineage>
        <taxon>Bacteria</taxon>
        <taxon>Pseudomonadati</taxon>
        <taxon>Myxococcota</taxon>
        <taxon>Polyangia</taxon>
        <taxon>Polyangiales</taxon>
        <taxon>Polyangiaceae</taxon>
        <taxon>Polyangium</taxon>
    </lineage>
</organism>
<protein>
    <submittedName>
        <fullName evidence="3">Uncharacterized protein</fullName>
    </submittedName>
</protein>
<feature type="region of interest" description="Disordered" evidence="1">
    <location>
        <begin position="135"/>
        <end position="159"/>
    </location>
</feature>
<evidence type="ECO:0000313" key="4">
    <source>
        <dbReference type="Proteomes" id="UP001151081"/>
    </source>
</evidence>
<gene>
    <name evidence="3" type="ORF">KEG57_14290</name>
</gene>
<reference evidence="3 4" key="1">
    <citation type="submission" date="2021-04" db="EMBL/GenBank/DDBJ databases">
        <title>Genome analysis of Polyangium sp.</title>
        <authorList>
            <person name="Li Y."/>
            <person name="Wang J."/>
        </authorList>
    </citation>
    <scope>NUCLEOTIDE SEQUENCE [LARGE SCALE GENOMIC DNA]</scope>
    <source>
        <strain evidence="3 4">SDU14</strain>
    </source>
</reference>
<feature type="chain" id="PRO_5040968866" evidence="2">
    <location>
        <begin position="21"/>
        <end position="159"/>
    </location>
</feature>
<dbReference type="RefSeq" id="WP_272420348.1">
    <property type="nucleotide sequence ID" value="NZ_JAGTJJ010000005.1"/>
</dbReference>
<feature type="compositionally biased region" description="Pro residues" evidence="1">
    <location>
        <begin position="82"/>
        <end position="103"/>
    </location>
</feature>
<evidence type="ECO:0000256" key="1">
    <source>
        <dbReference type="SAM" id="MobiDB-lite"/>
    </source>
</evidence>
<accession>A0A9X4AT04</accession>
<feature type="signal peptide" evidence="2">
    <location>
        <begin position="1"/>
        <end position="20"/>
    </location>
</feature>
<evidence type="ECO:0000256" key="2">
    <source>
        <dbReference type="SAM" id="SignalP"/>
    </source>
</evidence>
<dbReference type="Proteomes" id="UP001151081">
    <property type="component" value="Unassembled WGS sequence"/>
</dbReference>
<dbReference type="AlphaFoldDB" id="A0A9X4AT04"/>
<feature type="region of interest" description="Disordered" evidence="1">
    <location>
        <begin position="25"/>
        <end position="111"/>
    </location>
</feature>
<evidence type="ECO:0000313" key="3">
    <source>
        <dbReference type="EMBL" id="MDC3981680.1"/>
    </source>
</evidence>
<dbReference type="EMBL" id="JAGTJJ010000005">
    <property type="protein sequence ID" value="MDC3981680.1"/>
    <property type="molecule type" value="Genomic_DNA"/>
</dbReference>
<keyword evidence="4" id="KW-1185">Reference proteome</keyword>
<proteinExistence type="predicted"/>
<comment type="caution">
    <text evidence="3">The sequence shown here is derived from an EMBL/GenBank/DDBJ whole genome shotgun (WGS) entry which is preliminary data.</text>
</comment>
<feature type="compositionally biased region" description="Low complexity" evidence="1">
    <location>
        <begin position="47"/>
        <end position="72"/>
    </location>
</feature>
<keyword evidence="2" id="KW-0732">Signal</keyword>
<sequence>MPANTTAPILGFLTVTGFVAACASAPHPARPQAESAKASPPRMAQRSAPESPAGPGAAANPPNTPPADDSPSGAFRDASPFEAPPSGPPPALAPTPPRPPGTDPTPESKARAGAITDCGVCNNWGYCGFCLSTNQWPKKKPEPKPLEAQKVGSPDKPKG</sequence>
<feature type="compositionally biased region" description="Basic and acidic residues" evidence="1">
    <location>
        <begin position="139"/>
        <end position="159"/>
    </location>
</feature>